<gene>
    <name evidence="2" type="ORF">CWE10_13410</name>
</gene>
<feature type="region of interest" description="Disordered" evidence="1">
    <location>
        <begin position="1"/>
        <end position="64"/>
    </location>
</feature>
<accession>A0A953I2I2</accession>
<sequence>MPLRRARGRGFAPAHRLQDAAQVAEQEQKPHRVADPPQDQRALSAAEAHPAEDAGVVLPGAGGI</sequence>
<dbReference type="AlphaFoldDB" id="A0A953I2I2"/>
<dbReference type="RefSeq" id="WP_273380336.1">
    <property type="nucleotide sequence ID" value="NZ_PIUK01000147.1"/>
</dbReference>
<evidence type="ECO:0000256" key="1">
    <source>
        <dbReference type="SAM" id="MobiDB-lite"/>
    </source>
</evidence>
<proteinExistence type="predicted"/>
<evidence type="ECO:0000313" key="3">
    <source>
        <dbReference type="Proteomes" id="UP000732377"/>
    </source>
</evidence>
<dbReference type="EMBL" id="PIUK01000147">
    <property type="protein sequence ID" value="MBY6277187.1"/>
    <property type="molecule type" value="Genomic_DNA"/>
</dbReference>
<protein>
    <submittedName>
        <fullName evidence="2">Uncharacterized protein</fullName>
    </submittedName>
</protein>
<organism evidence="2 3">
    <name type="scientific">Symbiobacterium thermophilum</name>
    <dbReference type="NCBI Taxonomy" id="2734"/>
    <lineage>
        <taxon>Bacteria</taxon>
        <taxon>Bacillati</taxon>
        <taxon>Bacillota</taxon>
        <taxon>Clostridia</taxon>
        <taxon>Eubacteriales</taxon>
        <taxon>Symbiobacteriaceae</taxon>
        <taxon>Symbiobacterium</taxon>
    </lineage>
</organism>
<name>A0A953I2I2_SYMTR</name>
<comment type="caution">
    <text evidence="2">The sequence shown here is derived from an EMBL/GenBank/DDBJ whole genome shotgun (WGS) entry which is preliminary data.</text>
</comment>
<reference evidence="2" key="1">
    <citation type="submission" date="2017-11" db="EMBL/GenBank/DDBJ databases">
        <title>Three new genomes from thermophilic consortium.</title>
        <authorList>
            <person name="Quaggio R."/>
            <person name="Amgarten D."/>
            <person name="Setubal J.C."/>
        </authorList>
    </citation>
    <scope>NUCLEOTIDE SEQUENCE</scope>
    <source>
        <strain evidence="2">ZCTH01-B2</strain>
    </source>
</reference>
<evidence type="ECO:0000313" key="2">
    <source>
        <dbReference type="EMBL" id="MBY6277187.1"/>
    </source>
</evidence>
<dbReference type="Proteomes" id="UP000732377">
    <property type="component" value="Unassembled WGS sequence"/>
</dbReference>